<comment type="subcellular location">
    <subcellularLocation>
        <location evidence="1">Periplasm</location>
    </subcellularLocation>
</comment>
<dbReference type="Gene3D" id="3.40.190.10">
    <property type="entry name" value="Periplasmic binding protein-like II"/>
    <property type="match status" value="1"/>
</dbReference>
<keyword evidence="4 5" id="KW-0732">Signal</keyword>
<feature type="signal peptide" evidence="5">
    <location>
        <begin position="1"/>
        <end position="24"/>
    </location>
</feature>
<dbReference type="InterPro" id="IPR039424">
    <property type="entry name" value="SBP_5"/>
</dbReference>
<dbReference type="RefSeq" id="WP_382420139.1">
    <property type="nucleotide sequence ID" value="NZ_JBHSCW010000001.1"/>
</dbReference>
<feature type="chain" id="PRO_5046634696" evidence="5">
    <location>
        <begin position="25"/>
        <end position="529"/>
    </location>
</feature>
<evidence type="ECO:0000256" key="4">
    <source>
        <dbReference type="ARBA" id="ARBA00022729"/>
    </source>
</evidence>
<dbReference type="Pfam" id="PF00496">
    <property type="entry name" value="SBP_bac_5"/>
    <property type="match status" value="1"/>
</dbReference>
<evidence type="ECO:0000256" key="1">
    <source>
        <dbReference type="ARBA" id="ARBA00004418"/>
    </source>
</evidence>
<dbReference type="SUPFAM" id="SSF53850">
    <property type="entry name" value="Periplasmic binding protein-like II"/>
    <property type="match status" value="1"/>
</dbReference>
<evidence type="ECO:0000313" key="7">
    <source>
        <dbReference type="EMBL" id="MFC4350059.1"/>
    </source>
</evidence>
<evidence type="ECO:0000313" key="8">
    <source>
        <dbReference type="Proteomes" id="UP001595799"/>
    </source>
</evidence>
<keyword evidence="8" id="KW-1185">Reference proteome</keyword>
<proteinExistence type="inferred from homology"/>
<dbReference type="InterPro" id="IPR006311">
    <property type="entry name" value="TAT_signal"/>
</dbReference>
<dbReference type="PANTHER" id="PTHR30290">
    <property type="entry name" value="PERIPLASMIC BINDING COMPONENT OF ABC TRANSPORTER"/>
    <property type="match status" value="1"/>
</dbReference>
<evidence type="ECO:0000256" key="3">
    <source>
        <dbReference type="ARBA" id="ARBA00022448"/>
    </source>
</evidence>
<evidence type="ECO:0000259" key="6">
    <source>
        <dbReference type="Pfam" id="PF00496"/>
    </source>
</evidence>
<name>A0ABV8UHU7_9PROT</name>
<evidence type="ECO:0000256" key="5">
    <source>
        <dbReference type="SAM" id="SignalP"/>
    </source>
</evidence>
<dbReference type="PIRSF" id="PIRSF002741">
    <property type="entry name" value="MppA"/>
    <property type="match status" value="1"/>
</dbReference>
<protein>
    <submittedName>
        <fullName evidence="7">ABC transporter substrate-binding protein</fullName>
    </submittedName>
</protein>
<comment type="similarity">
    <text evidence="2">Belongs to the bacterial solute-binding protein 5 family.</text>
</comment>
<dbReference type="InterPro" id="IPR000914">
    <property type="entry name" value="SBP_5_dom"/>
</dbReference>
<gene>
    <name evidence="7" type="ORF">ACFOW6_00740</name>
</gene>
<dbReference type="EMBL" id="JBHSCW010000001">
    <property type="protein sequence ID" value="MFC4350059.1"/>
    <property type="molecule type" value="Genomic_DNA"/>
</dbReference>
<evidence type="ECO:0000256" key="2">
    <source>
        <dbReference type="ARBA" id="ARBA00005695"/>
    </source>
</evidence>
<keyword evidence="3" id="KW-0813">Transport</keyword>
<comment type="caution">
    <text evidence="7">The sequence shown here is derived from an EMBL/GenBank/DDBJ whole genome shotgun (WGS) entry which is preliminary data.</text>
</comment>
<dbReference type="PROSITE" id="PS51318">
    <property type="entry name" value="TAT"/>
    <property type="match status" value="1"/>
</dbReference>
<dbReference type="InterPro" id="IPR019546">
    <property type="entry name" value="TAT_signal_bac_arc"/>
</dbReference>
<feature type="domain" description="Solute-binding protein family 5" evidence="6">
    <location>
        <begin position="90"/>
        <end position="444"/>
    </location>
</feature>
<organism evidence="7 8">
    <name type="scientific">Fodinicurvata halophila</name>
    <dbReference type="NCBI Taxonomy" id="1419723"/>
    <lineage>
        <taxon>Bacteria</taxon>
        <taxon>Pseudomonadati</taxon>
        <taxon>Pseudomonadota</taxon>
        <taxon>Alphaproteobacteria</taxon>
        <taxon>Rhodospirillales</taxon>
        <taxon>Rhodovibrionaceae</taxon>
        <taxon>Fodinicurvata</taxon>
    </lineage>
</organism>
<dbReference type="PANTHER" id="PTHR30290:SF10">
    <property type="entry name" value="PERIPLASMIC OLIGOPEPTIDE-BINDING PROTEIN-RELATED"/>
    <property type="match status" value="1"/>
</dbReference>
<sequence length="529" mass="60317">MTTTTSLRRLALSRRHFLATSAAAGAGFALAPKTVLSQDNRVLRTRMFSDINRLDPAVYENSYNVDVINCLYHKLIDYVPNQESWEWELQAAEEIEKVDDTHIRFRLRQGIMWSNDYGELTAEDVKYSFERVIDPDLDSPVAGDFGPLESVDVEDDYNGVIVLSEPFEPLWLVALCYGVGHIVCKKAVEEATGGDRFDMDPPPAFSGPYKLKEWRADEVTILERNEAWTGEEQAFDEIRLYPIGDEQTAEISYEAGDLDMTQPSVSSLPDYQADPPADTVVENYPSLFYVWLGINLYHEKFQDKKVRQAVQWAINVPQILEAAYFGVADPATGIIAPGLVGHRPEPLVPLEGDPERARSFLEEAGKSGMSVRVDVRNTSTFSTAAQVIMSQLNQAGFDASVQLHDPGVWWSLGSEAEGDQWQDLELMLNRFSSLPDPYYATQWFVPEQIGVWNWERFDNSRFAELHEKAVQESDEEERDRMYREMQDIMEESGAYRFITHETNPVMYRDFIEPALRPDGIPLYHRFETS</sequence>
<dbReference type="NCBIfam" id="TIGR01409">
    <property type="entry name" value="TAT_signal_seq"/>
    <property type="match status" value="1"/>
</dbReference>
<dbReference type="Proteomes" id="UP001595799">
    <property type="component" value="Unassembled WGS sequence"/>
</dbReference>
<dbReference type="InterPro" id="IPR030678">
    <property type="entry name" value="Peptide/Ni-bd"/>
</dbReference>
<dbReference type="Gene3D" id="3.10.105.10">
    <property type="entry name" value="Dipeptide-binding Protein, Domain 3"/>
    <property type="match status" value="1"/>
</dbReference>
<reference evidence="8" key="1">
    <citation type="journal article" date="2019" name="Int. J. Syst. Evol. Microbiol.">
        <title>The Global Catalogue of Microorganisms (GCM) 10K type strain sequencing project: providing services to taxonomists for standard genome sequencing and annotation.</title>
        <authorList>
            <consortium name="The Broad Institute Genomics Platform"/>
            <consortium name="The Broad Institute Genome Sequencing Center for Infectious Disease"/>
            <person name="Wu L."/>
            <person name="Ma J."/>
        </authorList>
    </citation>
    <scope>NUCLEOTIDE SEQUENCE [LARGE SCALE GENOMIC DNA]</scope>
    <source>
        <strain evidence="8">CECT 8472</strain>
    </source>
</reference>
<accession>A0ABV8UHU7</accession>